<reference evidence="1" key="1">
    <citation type="submission" date="2021-03" db="EMBL/GenBank/DDBJ databases">
        <authorList>
            <consortium name="DOE Joint Genome Institute"/>
            <person name="Ahrendt S."/>
            <person name="Looney B.P."/>
            <person name="Miyauchi S."/>
            <person name="Morin E."/>
            <person name="Drula E."/>
            <person name="Courty P.E."/>
            <person name="Chicoki N."/>
            <person name="Fauchery L."/>
            <person name="Kohler A."/>
            <person name="Kuo A."/>
            <person name="Labutti K."/>
            <person name="Pangilinan J."/>
            <person name="Lipzen A."/>
            <person name="Riley R."/>
            <person name="Andreopoulos W."/>
            <person name="He G."/>
            <person name="Johnson J."/>
            <person name="Barry K.W."/>
            <person name="Grigoriev I.V."/>
            <person name="Nagy L."/>
            <person name="Hibbett D."/>
            <person name="Henrissat B."/>
            <person name="Matheny P.B."/>
            <person name="Labbe J."/>
            <person name="Martin F."/>
        </authorList>
    </citation>
    <scope>NUCLEOTIDE SEQUENCE</scope>
    <source>
        <strain evidence="1">HHB10654</strain>
    </source>
</reference>
<keyword evidence="2" id="KW-1185">Reference proteome</keyword>
<comment type="caution">
    <text evidence="1">The sequence shown here is derived from an EMBL/GenBank/DDBJ whole genome shotgun (WGS) entry which is preliminary data.</text>
</comment>
<organism evidence="1 2">
    <name type="scientific">Artomyces pyxidatus</name>
    <dbReference type="NCBI Taxonomy" id="48021"/>
    <lineage>
        <taxon>Eukaryota</taxon>
        <taxon>Fungi</taxon>
        <taxon>Dikarya</taxon>
        <taxon>Basidiomycota</taxon>
        <taxon>Agaricomycotina</taxon>
        <taxon>Agaricomycetes</taxon>
        <taxon>Russulales</taxon>
        <taxon>Auriscalpiaceae</taxon>
        <taxon>Artomyces</taxon>
    </lineage>
</organism>
<gene>
    <name evidence="1" type="ORF">BV25DRAFT_1909585</name>
</gene>
<dbReference type="Proteomes" id="UP000814140">
    <property type="component" value="Unassembled WGS sequence"/>
</dbReference>
<sequence>MMSPLRLKPASAITRQCSKQELDYVVHDPRTVDQKPSRTACLPRQPPQASLTAFTLNAIFEHLSPSTLAHVVLVCERWRAVAERLLYTSIVVSEILPRTSPTHFKSISMSPSIPARTLRCCETLSTYPHLAETVRRFHIRWQTESVESPAFLLFIAQNIVKTLLPTFVHLESLELALGLADYFPSTRNFFNPFTLPALRSLSLHGIGASPELILRSHPDLLHFKLGDYIKPLSLAPDDIPCLSSFRGYPVTAASILPGRPVTGLSLVGYEFVTEEDLARIASTSTPIRTLDLSGMSVTPTLLRDVSRHLPHVAHLKVRLALRHTLHFALSGIRLLAALTTVIGAFHSLQLLDLSPTSTVVGAGASDAVEAEEQQLCAAWVRACPSLRRIVFPSHTEWSLADGIWVAEPGSGCR</sequence>
<protein>
    <submittedName>
        <fullName evidence="1">Uncharacterized protein</fullName>
    </submittedName>
</protein>
<proteinExistence type="predicted"/>
<evidence type="ECO:0000313" key="2">
    <source>
        <dbReference type="Proteomes" id="UP000814140"/>
    </source>
</evidence>
<evidence type="ECO:0000313" key="1">
    <source>
        <dbReference type="EMBL" id="KAI0057202.1"/>
    </source>
</evidence>
<dbReference type="EMBL" id="MU277250">
    <property type="protein sequence ID" value="KAI0057202.1"/>
    <property type="molecule type" value="Genomic_DNA"/>
</dbReference>
<accession>A0ACB8SLU0</accession>
<reference evidence="1" key="2">
    <citation type="journal article" date="2022" name="New Phytol.">
        <title>Evolutionary transition to the ectomycorrhizal habit in the genomes of a hyperdiverse lineage of mushroom-forming fungi.</title>
        <authorList>
            <person name="Looney B."/>
            <person name="Miyauchi S."/>
            <person name="Morin E."/>
            <person name="Drula E."/>
            <person name="Courty P.E."/>
            <person name="Kohler A."/>
            <person name="Kuo A."/>
            <person name="LaButti K."/>
            <person name="Pangilinan J."/>
            <person name="Lipzen A."/>
            <person name="Riley R."/>
            <person name="Andreopoulos W."/>
            <person name="He G."/>
            <person name="Johnson J."/>
            <person name="Nolan M."/>
            <person name="Tritt A."/>
            <person name="Barry K.W."/>
            <person name="Grigoriev I.V."/>
            <person name="Nagy L.G."/>
            <person name="Hibbett D."/>
            <person name="Henrissat B."/>
            <person name="Matheny P.B."/>
            <person name="Labbe J."/>
            <person name="Martin F.M."/>
        </authorList>
    </citation>
    <scope>NUCLEOTIDE SEQUENCE</scope>
    <source>
        <strain evidence="1">HHB10654</strain>
    </source>
</reference>
<name>A0ACB8SLU0_9AGAM</name>